<reference evidence="1 2" key="1">
    <citation type="submission" date="2019-07" db="EMBL/GenBank/DDBJ databases">
        <authorList>
            <person name="Jastrzebski P J."/>
            <person name="Paukszto L."/>
            <person name="Jastrzebski P J."/>
        </authorList>
    </citation>
    <scope>NUCLEOTIDE SEQUENCE [LARGE SCALE GENOMIC DNA]</scope>
    <source>
        <strain evidence="1 2">WMS-il1</strain>
    </source>
</reference>
<proteinExistence type="predicted"/>
<evidence type="ECO:0000313" key="2">
    <source>
        <dbReference type="Proteomes" id="UP000321570"/>
    </source>
</evidence>
<organism evidence="1 2">
    <name type="scientific">Hymenolepis diminuta</name>
    <name type="common">Rat tapeworm</name>
    <dbReference type="NCBI Taxonomy" id="6216"/>
    <lineage>
        <taxon>Eukaryota</taxon>
        <taxon>Metazoa</taxon>
        <taxon>Spiralia</taxon>
        <taxon>Lophotrochozoa</taxon>
        <taxon>Platyhelminthes</taxon>
        <taxon>Cestoda</taxon>
        <taxon>Eucestoda</taxon>
        <taxon>Cyclophyllidea</taxon>
        <taxon>Hymenolepididae</taxon>
        <taxon>Hymenolepis</taxon>
    </lineage>
</organism>
<dbReference type="AlphaFoldDB" id="A0A564YZS4"/>
<evidence type="ECO:0000313" key="1">
    <source>
        <dbReference type="EMBL" id="VUZ52771.1"/>
    </source>
</evidence>
<dbReference type="EMBL" id="CABIJS010000521">
    <property type="protein sequence ID" value="VUZ52771.1"/>
    <property type="molecule type" value="Genomic_DNA"/>
</dbReference>
<feature type="non-terminal residue" evidence="1">
    <location>
        <position position="84"/>
    </location>
</feature>
<sequence>MLSIFDKVINISPRFLLNLTYEMIFRIRRCVWKYDNNIRKCFINVEINTENSLCNSKCKKLLIVTCDPFCSECFIYIYIELFNF</sequence>
<protein>
    <submittedName>
        <fullName evidence="1">Uncharacterized protein</fullName>
    </submittedName>
</protein>
<gene>
    <name evidence="1" type="ORF">WMSIL1_LOCUS11226</name>
</gene>
<dbReference type="Proteomes" id="UP000321570">
    <property type="component" value="Unassembled WGS sequence"/>
</dbReference>
<name>A0A564YZS4_HYMDI</name>
<accession>A0A564YZS4</accession>
<keyword evidence="2" id="KW-1185">Reference proteome</keyword>